<dbReference type="Gene3D" id="3.30.9.10">
    <property type="entry name" value="D-Amino Acid Oxidase, subunit A, domain 2"/>
    <property type="match status" value="1"/>
</dbReference>
<evidence type="ECO:0000313" key="4">
    <source>
        <dbReference type="Proteomes" id="UP000659630"/>
    </source>
</evidence>
<name>A0A923I9I4_9FIRM</name>
<dbReference type="EMBL" id="JACONZ010000001">
    <property type="protein sequence ID" value="MBC5580753.1"/>
    <property type="molecule type" value="Genomic_DNA"/>
</dbReference>
<dbReference type="CDD" id="cd19946">
    <property type="entry name" value="GlpA-like_Fer2_BFD-like"/>
    <property type="match status" value="1"/>
</dbReference>
<feature type="domain" description="FAD dependent oxidoreductase" evidence="1">
    <location>
        <begin position="3"/>
        <end position="352"/>
    </location>
</feature>
<gene>
    <name evidence="3" type="ORF">H8S23_04480</name>
</gene>
<evidence type="ECO:0000313" key="3">
    <source>
        <dbReference type="EMBL" id="MBC5580753.1"/>
    </source>
</evidence>
<proteinExistence type="predicted"/>
<organism evidence="3 4">
    <name type="scientific">Anaerofilum hominis</name>
    <dbReference type="NCBI Taxonomy" id="2763016"/>
    <lineage>
        <taxon>Bacteria</taxon>
        <taxon>Bacillati</taxon>
        <taxon>Bacillota</taxon>
        <taxon>Clostridia</taxon>
        <taxon>Eubacteriales</taxon>
        <taxon>Oscillospiraceae</taxon>
        <taxon>Anaerofilum</taxon>
    </lineage>
</organism>
<dbReference type="InterPro" id="IPR036188">
    <property type="entry name" value="FAD/NAD-bd_sf"/>
</dbReference>
<accession>A0A923I9I4</accession>
<dbReference type="Gene3D" id="3.50.50.60">
    <property type="entry name" value="FAD/NAD(P)-binding domain"/>
    <property type="match status" value="1"/>
</dbReference>
<sequence>MVDVTIIGCGVIGAATAYELAHYDLRTVVVERENDVSTGTTKANSAIIHAGYDPEPGTLMARLNVEGNRRTKEIAARLDVPCKEIGSLVLAFDEADVKTVEELYRRGVANGVPGVRVLSAQEVQALEPNLSKEVKAALLAPSAAIISPWEMCLALAETAVKNGVELRLNSPVTAIEKIEGGYRVTAGDSVIETRTIVNAAGVHADQINDLAAPHAFTTRPSRGEYYLMDKSQGALVDHVIFQCPNKDGKGVLVSPTVHGNLIVGPNAEDVADGDDVAVTAAGLDFVREKAAKSVPGINYRDSIRNFSGVRAVTDQPDFVICESPAAKGFINLGGIKSPGLSSAPAIAAEAVKLLAGAGVELKEKASFDDSRSRVRFKELSSKEKTALVEKDPAYGRVICRCETITEGEIVDALHSVIPPVSIDGVKRRCNPGMGRCQGGFCGPRVQEIIARELGISQQEVLQDKAGSRIIFGQTKQKGGAAQ</sequence>
<dbReference type="InterPro" id="IPR007419">
    <property type="entry name" value="BFD-like_2Fe2S-bd_dom"/>
</dbReference>
<keyword evidence="4" id="KW-1185">Reference proteome</keyword>
<dbReference type="SUPFAM" id="SSF54373">
    <property type="entry name" value="FAD-linked reductases, C-terminal domain"/>
    <property type="match status" value="1"/>
</dbReference>
<evidence type="ECO:0000259" key="2">
    <source>
        <dbReference type="Pfam" id="PF04324"/>
    </source>
</evidence>
<dbReference type="PANTHER" id="PTHR42720:SF1">
    <property type="entry name" value="GLYCEROL 3-PHOSPHATE OXIDASE"/>
    <property type="match status" value="1"/>
</dbReference>
<dbReference type="InterPro" id="IPR052745">
    <property type="entry name" value="G3P_Oxidase/Oxidoreductase"/>
</dbReference>
<dbReference type="SUPFAM" id="SSF51905">
    <property type="entry name" value="FAD/NAD(P)-binding domain"/>
    <property type="match status" value="1"/>
</dbReference>
<comment type="caution">
    <text evidence="3">The sequence shown here is derived from an EMBL/GenBank/DDBJ whole genome shotgun (WGS) entry which is preliminary data.</text>
</comment>
<dbReference type="Proteomes" id="UP000659630">
    <property type="component" value="Unassembled WGS sequence"/>
</dbReference>
<dbReference type="Pfam" id="PF04324">
    <property type="entry name" value="Fer2_BFD"/>
    <property type="match status" value="1"/>
</dbReference>
<feature type="domain" description="BFD-like [2Fe-2S]-binding" evidence="2">
    <location>
        <begin position="397"/>
        <end position="451"/>
    </location>
</feature>
<dbReference type="AlphaFoldDB" id="A0A923I9I4"/>
<dbReference type="RefSeq" id="WP_186887083.1">
    <property type="nucleotide sequence ID" value="NZ_JACONZ010000001.1"/>
</dbReference>
<dbReference type="InterPro" id="IPR041854">
    <property type="entry name" value="BFD-like_2Fe2S-bd_dom_sf"/>
</dbReference>
<protein>
    <submittedName>
        <fullName evidence="3">NAD(P)/FAD-dependent oxidoreductase</fullName>
    </submittedName>
</protein>
<reference evidence="3" key="1">
    <citation type="submission" date="2020-08" db="EMBL/GenBank/DDBJ databases">
        <title>Genome public.</title>
        <authorList>
            <person name="Liu C."/>
            <person name="Sun Q."/>
        </authorList>
    </citation>
    <scope>NUCLEOTIDE SEQUENCE</scope>
    <source>
        <strain evidence="3">BX8</strain>
    </source>
</reference>
<evidence type="ECO:0000259" key="1">
    <source>
        <dbReference type="Pfam" id="PF01266"/>
    </source>
</evidence>
<dbReference type="PANTHER" id="PTHR42720">
    <property type="entry name" value="GLYCEROL-3-PHOSPHATE DEHYDROGENASE"/>
    <property type="match status" value="1"/>
</dbReference>
<dbReference type="Pfam" id="PF01266">
    <property type="entry name" value="DAO"/>
    <property type="match status" value="1"/>
</dbReference>
<dbReference type="InterPro" id="IPR006076">
    <property type="entry name" value="FAD-dep_OxRdtase"/>
</dbReference>
<dbReference type="Gene3D" id="1.10.10.1100">
    <property type="entry name" value="BFD-like [2Fe-2S]-binding domain"/>
    <property type="match status" value="1"/>
</dbReference>